<dbReference type="GO" id="GO:0015267">
    <property type="term" value="F:channel activity"/>
    <property type="evidence" value="ECO:0007669"/>
    <property type="project" value="InterPro"/>
</dbReference>
<comment type="subcellular location">
    <subcellularLocation>
        <location evidence="1">Membrane</location>
        <topology evidence="1">Multi-pass membrane protein</topology>
    </subcellularLocation>
</comment>
<feature type="region of interest" description="Disordered" evidence="5">
    <location>
        <begin position="346"/>
        <end position="386"/>
    </location>
</feature>
<dbReference type="EMBL" id="OIVN01006431">
    <property type="protein sequence ID" value="SPD32992.1"/>
    <property type="molecule type" value="Genomic_DNA"/>
</dbReference>
<dbReference type="InterPro" id="IPR036397">
    <property type="entry name" value="RNaseH_sf"/>
</dbReference>
<dbReference type="Pfam" id="PF00078">
    <property type="entry name" value="RVT_1"/>
    <property type="match status" value="1"/>
</dbReference>
<dbReference type="InterPro" id="IPR000425">
    <property type="entry name" value="MIP"/>
</dbReference>
<dbReference type="Gene3D" id="3.60.10.10">
    <property type="entry name" value="Endonuclease/exonuclease/phosphatase"/>
    <property type="match status" value="1"/>
</dbReference>
<evidence type="ECO:0000256" key="3">
    <source>
        <dbReference type="ARBA" id="ARBA00022989"/>
    </source>
</evidence>
<feature type="transmembrane region" description="Helical" evidence="6">
    <location>
        <begin position="82"/>
        <end position="103"/>
    </location>
</feature>
<dbReference type="PROSITE" id="PS50878">
    <property type="entry name" value="RT_POL"/>
    <property type="match status" value="1"/>
</dbReference>
<dbReference type="Pfam" id="PF13966">
    <property type="entry name" value="zf-RVT"/>
    <property type="match status" value="1"/>
</dbReference>
<reference evidence="8" key="1">
    <citation type="submission" date="2018-02" db="EMBL/GenBank/DDBJ databases">
        <authorList>
            <person name="Cohen D.B."/>
            <person name="Kent A.D."/>
        </authorList>
    </citation>
    <scope>NUCLEOTIDE SEQUENCE</scope>
</reference>
<feature type="region of interest" description="Disordered" evidence="5">
    <location>
        <begin position="441"/>
        <end position="470"/>
    </location>
</feature>
<dbReference type="Pfam" id="PF00230">
    <property type="entry name" value="MIP"/>
    <property type="match status" value="1"/>
</dbReference>
<evidence type="ECO:0000259" key="7">
    <source>
        <dbReference type="PROSITE" id="PS50878"/>
    </source>
</evidence>
<evidence type="ECO:0000256" key="1">
    <source>
        <dbReference type="ARBA" id="ARBA00004141"/>
    </source>
</evidence>
<dbReference type="SUPFAM" id="SSF81338">
    <property type="entry name" value="Aquaporin-like"/>
    <property type="match status" value="1"/>
</dbReference>
<protein>
    <recommendedName>
        <fullName evidence="7">Reverse transcriptase domain-containing protein</fullName>
    </recommendedName>
</protein>
<evidence type="ECO:0000256" key="6">
    <source>
        <dbReference type="SAM" id="Phobius"/>
    </source>
</evidence>
<evidence type="ECO:0000256" key="2">
    <source>
        <dbReference type="ARBA" id="ARBA00022692"/>
    </source>
</evidence>
<dbReference type="InterPro" id="IPR026960">
    <property type="entry name" value="RVT-Znf"/>
</dbReference>
<dbReference type="SUPFAM" id="SSF56219">
    <property type="entry name" value="DNase I-like"/>
    <property type="match status" value="1"/>
</dbReference>
<accession>A0A2N9J6Y2</accession>
<dbReference type="PRINTS" id="PR00783">
    <property type="entry name" value="MINTRINSICP"/>
</dbReference>
<dbReference type="InterPro" id="IPR025836">
    <property type="entry name" value="Zn_knuckle_CX2CX4HX4C"/>
</dbReference>
<dbReference type="SUPFAM" id="SSF56672">
    <property type="entry name" value="DNA/RNA polymerases"/>
    <property type="match status" value="1"/>
</dbReference>
<sequence>MDHRLFMEMIQAFVQCLGSREQWPLWGLEKVANTLGIGELAGLAVGSTVLLNVMIAGPTSGASMNPARSLGPAIVHSQYKGIWIYIVATILGAISGAGVYNIIRCTDKPVREITKSGGRVDLSDSQEVVGGLLAAKFLTKRVINIEAIMRTLKPLWRSGHGFTGRDMGNNRVMFLFTDTADMERVLANGPWSFDKYLILLKRFEDNQSFSKVVFDVCSFWVQIHDLPVRCMTSAVCEKIGNTLGLVEQVEEITEGHGGGNFMRVRVQLDITQPLCRGRKIWFGGEQDHWVSFKFERLPIFCYWCGQISHDDRDCTIWLNSRGKLTPDKQEYGAWLRGELPRFSRRGVPPREFSSSEPRRDRSLVRSSGVPVSNMETPEFTSSTMKEKEEINFQAKLKEIDRELGLDHGEINESLEILLQGDSQSNFQISEAGLIRNEDNRAGLESGELNGPHVDQSGPQGPNKRSLGSTWKRIVRKSNGPLTMAQQPILPKQKRSQNIFLEEEVTVHELTIMVRKKDPLALFISETKLDDKRLEVLRCHWGFGGKFVVPSRGQSGGLAFFWSKEVPVSISSYSQHHIDAIMDYDEAAWRVTGFYGSPTVAGKSVVWDLLRVLRGHHRLPWICGGDFNELLHGEEKWGRVSRPEAQMREFRKVVDECGFVDLGFVGSPFTWWNKQHGAAQVLECLDRCLATAEWLLQFPNNRVTHLHAVFSDHRPLWVELSLSGTAVRPRRKRFRFEEMWTLHQGCEDTIRTAWGTRHRGTPMFQVVEKIKASREELKKWSFEQFGSIRAVIDAKTQMLQQEEELLPEAQNVLLIQKLGRELADLHSKEETIWRQRSRVLWLQRGDRNTKYFHCQATYRKRRNFIHGIRDQFGAWQTRDEDVEHTIVEYYKTLFTTSQPGQFDDILLGVDRVVTADMNLQLDAEFTAAEMEHAIKQMGPLKAPGPDGMAPSFYQKYWHIVGNDVTASILSCLKDGSLLKKINHTHICLIPKVQNPESMKDYRPISLCNVVYKIIAKVLANRLKKILPYIISESQSAFVPGRLISDNILIAFETLHHMKLMKGGQQGYMALKLDMSKAYDRVEWAFLEAIMLKMGFTVSWVSMIMECVHSVSYSVLINGEPRGFFHPTRGLRQGDPISPYLFLLCVEGLNALLAEAALSKQIQGISISRGGPKLTHLFFADDSVLFCRATLQECNAIQDILRIYERVSGQQVNQDKTTLFFSSSTSEAIQNEIKDALCLPAIRQYENYLGLPSMVGRAKYNSFTQLKDWVWRKIQGWKGKLLSQAGREVLIKAVVQAILTYTMNVFKLPKKLCLELERMVGGMGFRELSKFNDALLAKQVWRLIHNKSSLLYRVFQAKYFPRSSIMDIRCSPRASFAWKSILQARKVIQSGVRWRIGRGNSVRIWSDKWLPSPSSGLPLSPPKLLEAGACVSSLIQQSSGTWNAALISQIFLPSDAELIKSIPLSIRARDDAVVWSREQNGKFTVRSAYKMLKKAECSSQQSCSDMGTWKKFWNMIWSARVPHKVRHFLWRACMNALPTMVNLFRRQIVTEGRCGLCLGDAEDVLHAVWSCPVLIDLWGHHEFARKILRRNHASILDRQADPVDSIYPLVQRLSSEYYLANETEAPRAVPIPGAWRPSSVCDFKVNFDAAVFPKHHVTRVGVVIRDGQGLPIAVACQRYPCVYAIDNAEAMAARVALQLAWDVGLRNVEVEGDSLVVITALKDQERCLASFGDIIWDIQHLATSFQCVNYGHVRREGNNAAHVLARKALDLSSDFLVWLEDVPGFLDSVIQAELPQF</sequence>
<evidence type="ECO:0000256" key="5">
    <source>
        <dbReference type="SAM" id="MobiDB-lite"/>
    </source>
</evidence>
<dbReference type="CDD" id="cd01650">
    <property type="entry name" value="RT_nLTR_like"/>
    <property type="match status" value="1"/>
</dbReference>
<dbReference type="Pfam" id="PF13456">
    <property type="entry name" value="RVT_3"/>
    <property type="match status" value="1"/>
</dbReference>
<dbReference type="GO" id="GO:0016020">
    <property type="term" value="C:membrane"/>
    <property type="evidence" value="ECO:0007669"/>
    <property type="project" value="UniProtKB-SubCell"/>
</dbReference>
<dbReference type="GO" id="GO:0003676">
    <property type="term" value="F:nucleic acid binding"/>
    <property type="evidence" value="ECO:0007669"/>
    <property type="project" value="InterPro"/>
</dbReference>
<dbReference type="InterPro" id="IPR043502">
    <property type="entry name" value="DNA/RNA_pol_sf"/>
</dbReference>
<dbReference type="Pfam" id="PF03372">
    <property type="entry name" value="Exo_endo_phos"/>
    <property type="match status" value="1"/>
</dbReference>
<dbReference type="InterPro" id="IPR025558">
    <property type="entry name" value="DUF4283"/>
</dbReference>
<dbReference type="InterPro" id="IPR012337">
    <property type="entry name" value="RNaseH-like_sf"/>
</dbReference>
<dbReference type="GO" id="GO:0004523">
    <property type="term" value="F:RNA-DNA hybrid ribonuclease activity"/>
    <property type="evidence" value="ECO:0007669"/>
    <property type="project" value="InterPro"/>
</dbReference>
<dbReference type="InterPro" id="IPR005135">
    <property type="entry name" value="Endo/exonuclease/phosphatase"/>
</dbReference>
<keyword evidence="4 6" id="KW-0472">Membrane</keyword>
<dbReference type="PANTHER" id="PTHR46890:SF48">
    <property type="entry name" value="RNA-DIRECTED DNA POLYMERASE"/>
    <property type="match status" value="1"/>
</dbReference>
<dbReference type="Pfam" id="PF14111">
    <property type="entry name" value="DUF4283"/>
    <property type="match status" value="1"/>
</dbReference>
<dbReference type="InterPro" id="IPR052343">
    <property type="entry name" value="Retrotransposon-Effector_Assoc"/>
</dbReference>
<dbReference type="InterPro" id="IPR044730">
    <property type="entry name" value="RNase_H-like_dom_plant"/>
</dbReference>
<dbReference type="InterPro" id="IPR000477">
    <property type="entry name" value="RT_dom"/>
</dbReference>
<dbReference type="InterPro" id="IPR036691">
    <property type="entry name" value="Endo/exonu/phosph_ase_sf"/>
</dbReference>
<dbReference type="CDD" id="cd06222">
    <property type="entry name" value="RNase_H_like"/>
    <property type="match status" value="1"/>
</dbReference>
<feature type="domain" description="Reverse transcriptase" evidence="7">
    <location>
        <begin position="969"/>
        <end position="1251"/>
    </location>
</feature>
<dbReference type="Gene3D" id="1.20.1080.10">
    <property type="entry name" value="Glycerol uptake facilitator protein"/>
    <property type="match status" value="1"/>
</dbReference>
<evidence type="ECO:0000313" key="8">
    <source>
        <dbReference type="EMBL" id="SPD32992.1"/>
    </source>
</evidence>
<name>A0A2N9J6Y2_FAGSY</name>
<dbReference type="PANTHER" id="PTHR46890">
    <property type="entry name" value="NON-LTR RETROLELEMENT REVERSE TRANSCRIPTASE-LIKE PROTEIN-RELATED"/>
    <property type="match status" value="1"/>
</dbReference>
<feature type="compositionally biased region" description="Polar residues" evidence="5">
    <location>
        <begin position="369"/>
        <end position="383"/>
    </location>
</feature>
<proteinExistence type="predicted"/>
<dbReference type="InterPro" id="IPR002156">
    <property type="entry name" value="RNaseH_domain"/>
</dbReference>
<evidence type="ECO:0000256" key="4">
    <source>
        <dbReference type="ARBA" id="ARBA00023136"/>
    </source>
</evidence>
<dbReference type="Gene3D" id="3.30.420.10">
    <property type="entry name" value="Ribonuclease H-like superfamily/Ribonuclease H"/>
    <property type="match status" value="1"/>
</dbReference>
<keyword evidence="3 6" id="KW-1133">Transmembrane helix</keyword>
<keyword evidence="2 6" id="KW-0812">Transmembrane</keyword>
<organism evidence="8">
    <name type="scientific">Fagus sylvatica</name>
    <name type="common">Beechnut</name>
    <dbReference type="NCBI Taxonomy" id="28930"/>
    <lineage>
        <taxon>Eukaryota</taxon>
        <taxon>Viridiplantae</taxon>
        <taxon>Streptophyta</taxon>
        <taxon>Embryophyta</taxon>
        <taxon>Tracheophyta</taxon>
        <taxon>Spermatophyta</taxon>
        <taxon>Magnoliopsida</taxon>
        <taxon>eudicotyledons</taxon>
        <taxon>Gunneridae</taxon>
        <taxon>Pentapetalae</taxon>
        <taxon>rosids</taxon>
        <taxon>fabids</taxon>
        <taxon>Fagales</taxon>
        <taxon>Fagaceae</taxon>
        <taxon>Fagus</taxon>
    </lineage>
</organism>
<dbReference type="InterPro" id="IPR023271">
    <property type="entry name" value="Aquaporin-like"/>
</dbReference>
<gene>
    <name evidence="8" type="ORF">FSB_LOCUS60874</name>
</gene>
<dbReference type="SUPFAM" id="SSF53098">
    <property type="entry name" value="Ribonuclease H-like"/>
    <property type="match status" value="1"/>
</dbReference>
<dbReference type="Pfam" id="PF14392">
    <property type="entry name" value="zf-CCHC_4"/>
    <property type="match status" value="1"/>
</dbReference>